<dbReference type="PROSITE" id="PS50994">
    <property type="entry name" value="INTEGRASE"/>
    <property type="match status" value="1"/>
</dbReference>
<sequence>MELFYSIQELVDLQSNIQNPQYPNNRQGFEYRAKKEKWEFIEEKSIGRNGFKKKFRVPLELALDIQNYLKPQNNMIAVNASKHEVAVATVEATSLMNWQREVAENRLIIVRYLQKQIDNGMKKTPAIHNFIEQAVEGVLPAELQEAVLKANAKSGAKRAVSRRTIFDWIKAVDDAETHKISVISVLAPKQRQVAIPLWAGALLKVWNQPQKPMLTVCLEMLPQFLDANIECPSYAQAYRFLNEKMGKVDVMRGRMGPRELKNIRPFIRRDTSSLLPTDVYTADGHCFDAEVAHPAHGKPFRPEITSILDVATRRLVGWSISLAESSWCVLDAIRMAAVECGIPAIFYVDNGSGYKNDMLKAQNRGVMARLNTEVSHALPYNSQAKGMIERSHQTLWVTAAKKLPTYMGKDMDGEASNAVFKLTRKEISEFGRSKLLMSWADFIAYATQIVEQYNNKPHSSLKRIVDPVTLKKRHQTPLEAWNEALEKGAPIDQVEDWDAEDLFRPYEERKVRRGEIELFGNRYFNRELEQYHGIEVLVGYDIHDAEKVVVRDMDGRLICDAIWNANKRNYFPTSKVEQARQNRADGRLRRLAVKQAEALEELSPKAMLEHIENQNVIPFDQIKRQRLMDELEALPVQQKPEDLVFFKDVQLPDESHLKANQASMTPIERWMSIDEQILNKEEITEEDQDFWNLFQMSKKFKQLSLDDETLKTYLERRQVS</sequence>
<dbReference type="InterPro" id="IPR012337">
    <property type="entry name" value="RNaseH-like_sf"/>
</dbReference>
<dbReference type="GO" id="GO:0015074">
    <property type="term" value="P:DNA integration"/>
    <property type="evidence" value="ECO:0007669"/>
    <property type="project" value="InterPro"/>
</dbReference>
<dbReference type="InterPro" id="IPR009004">
    <property type="entry name" value="Transposase_Mu_C"/>
</dbReference>
<feature type="domain" description="Integrase catalytic" evidence="1">
    <location>
        <begin position="272"/>
        <end position="485"/>
    </location>
</feature>
<dbReference type="Pfam" id="PF09299">
    <property type="entry name" value="Mu-transpos_C"/>
    <property type="match status" value="1"/>
</dbReference>
<dbReference type="Gene3D" id="2.30.30.130">
    <property type="entry name" value="Transposase, Mu, C-terminal"/>
    <property type="match status" value="1"/>
</dbReference>
<name>A0A1P8EGA0_9GAMM</name>
<evidence type="ECO:0000259" key="1">
    <source>
        <dbReference type="PROSITE" id="PS50994"/>
    </source>
</evidence>
<dbReference type="InterPro" id="IPR001584">
    <property type="entry name" value="Integrase_cat-core"/>
</dbReference>
<dbReference type="AlphaFoldDB" id="A0A1P8EGA0"/>
<evidence type="ECO:0000313" key="3">
    <source>
        <dbReference type="Proteomes" id="UP000185674"/>
    </source>
</evidence>
<proteinExistence type="predicted"/>
<protein>
    <submittedName>
        <fullName evidence="2">Transposase</fullName>
    </submittedName>
</protein>
<dbReference type="Gene3D" id="3.30.420.10">
    <property type="entry name" value="Ribonuclease H-like superfamily/Ribonuclease H"/>
    <property type="match status" value="1"/>
</dbReference>
<dbReference type="KEGG" id="asol:BEN76_04065"/>
<dbReference type="InterPro" id="IPR036397">
    <property type="entry name" value="RNaseH_sf"/>
</dbReference>
<dbReference type="SUPFAM" id="SSF50610">
    <property type="entry name" value="mu transposase, C-terminal domain"/>
    <property type="match status" value="1"/>
</dbReference>
<dbReference type="InterPro" id="IPR015378">
    <property type="entry name" value="Transposase-like_Mu_C"/>
</dbReference>
<accession>A0A1P8EGA0</accession>
<dbReference type="STRING" id="487316.BEN76_04065"/>
<dbReference type="GO" id="GO:0003676">
    <property type="term" value="F:nucleic acid binding"/>
    <property type="evidence" value="ECO:0007669"/>
    <property type="project" value="InterPro"/>
</dbReference>
<reference evidence="2 3" key="1">
    <citation type="submission" date="2016-08" db="EMBL/GenBank/DDBJ databases">
        <title>Complete genome sequence of Acinetobacter baylyi strain GFJ2.</title>
        <authorList>
            <person name="Tabata M."/>
            <person name="Kuboki S."/>
            <person name="Gibu N."/>
            <person name="Kinouchi Y."/>
            <person name="Vangnai A."/>
            <person name="Kasai D."/>
            <person name="Fukuda M."/>
        </authorList>
    </citation>
    <scope>NUCLEOTIDE SEQUENCE [LARGE SCALE GENOMIC DNA]</scope>
    <source>
        <strain evidence="2 3">GFJ2</strain>
    </source>
</reference>
<gene>
    <name evidence="2" type="ORF">BEN76_04065</name>
</gene>
<dbReference type="RefSeq" id="WP_076032342.1">
    <property type="nucleotide sequence ID" value="NZ_CP016896.1"/>
</dbReference>
<dbReference type="SUPFAM" id="SSF53098">
    <property type="entry name" value="Ribonuclease H-like"/>
    <property type="match status" value="1"/>
</dbReference>
<evidence type="ECO:0000313" key="2">
    <source>
        <dbReference type="EMBL" id="APV35236.1"/>
    </source>
</evidence>
<organism evidence="2 3">
    <name type="scientific">Acinetobacter soli</name>
    <dbReference type="NCBI Taxonomy" id="487316"/>
    <lineage>
        <taxon>Bacteria</taxon>
        <taxon>Pseudomonadati</taxon>
        <taxon>Pseudomonadota</taxon>
        <taxon>Gammaproteobacteria</taxon>
        <taxon>Moraxellales</taxon>
        <taxon>Moraxellaceae</taxon>
        <taxon>Acinetobacter</taxon>
    </lineage>
</organism>
<dbReference type="EMBL" id="CP016896">
    <property type="protein sequence ID" value="APV35236.1"/>
    <property type="molecule type" value="Genomic_DNA"/>
</dbReference>
<dbReference type="Proteomes" id="UP000185674">
    <property type="component" value="Chromosome"/>
</dbReference>